<dbReference type="STRING" id="1262585.BJI46_13005"/>
<evidence type="ECO:0000313" key="9">
    <source>
        <dbReference type="EMBL" id="OEY95328.1"/>
    </source>
</evidence>
<organism evidence="9 10">
    <name type="scientific">Acinetobacter qingfengensis</name>
    <dbReference type="NCBI Taxonomy" id="1262585"/>
    <lineage>
        <taxon>Bacteria</taxon>
        <taxon>Pseudomonadati</taxon>
        <taxon>Pseudomonadota</taxon>
        <taxon>Gammaproteobacteria</taxon>
        <taxon>Moraxellales</taxon>
        <taxon>Moraxellaceae</taxon>
        <taxon>Acinetobacter</taxon>
    </lineage>
</organism>
<reference evidence="9 10" key="1">
    <citation type="submission" date="2016-09" db="EMBL/GenBank/DDBJ databases">
        <authorList>
            <person name="Capua I."/>
            <person name="De Benedictis P."/>
            <person name="Joannis T."/>
            <person name="Lombin L.H."/>
            <person name="Cattoli G."/>
        </authorList>
    </citation>
    <scope>NUCLEOTIDE SEQUENCE [LARGE SCALE GENOMIC DNA]</scope>
    <source>
        <strain evidence="9 10">ANC 4671</strain>
    </source>
</reference>
<dbReference type="GO" id="GO:0005524">
    <property type="term" value="F:ATP binding"/>
    <property type="evidence" value="ECO:0007669"/>
    <property type="project" value="UniProtKB-KW"/>
</dbReference>
<keyword evidence="4" id="KW-0067">ATP-binding</keyword>
<keyword evidence="10" id="KW-1185">Reference proteome</keyword>
<sequence length="198" mass="23362">MDKYSASGDQLYCYPDSNILKNKLNIKNQELLSQAEKDFSELAISQIEYIDPPYDLNYLKSIHYQLFSDVYVWAGELRQVDISKDDTRFCTFPRIEIEANKIFKNLEQQNYFQHLNQQEFIQKIADLYCELNIIHPFREGNGRTQRIFFEHLLAFCGYGIDWSKVPSQEVWIEANIAGYFCDLNSLVKIFEVCIITHD</sequence>
<evidence type="ECO:0000256" key="3">
    <source>
        <dbReference type="ARBA" id="ARBA00022741"/>
    </source>
</evidence>
<dbReference type="Gene3D" id="1.10.3290.10">
    <property type="entry name" value="Fido-like domain"/>
    <property type="match status" value="1"/>
</dbReference>
<evidence type="ECO:0000256" key="2">
    <source>
        <dbReference type="ARBA" id="ARBA00022695"/>
    </source>
</evidence>
<comment type="catalytic activity">
    <reaction evidence="7">
        <text>L-tyrosyl-[protein] + ATP = O-(5'-adenylyl)-L-tyrosyl-[protein] + diphosphate</text>
        <dbReference type="Rhea" id="RHEA:54288"/>
        <dbReference type="Rhea" id="RHEA-COMP:10136"/>
        <dbReference type="Rhea" id="RHEA-COMP:13846"/>
        <dbReference type="ChEBI" id="CHEBI:30616"/>
        <dbReference type="ChEBI" id="CHEBI:33019"/>
        <dbReference type="ChEBI" id="CHEBI:46858"/>
        <dbReference type="ChEBI" id="CHEBI:83624"/>
        <dbReference type="EC" id="2.7.7.108"/>
    </reaction>
</comment>
<proteinExistence type="predicted"/>
<keyword evidence="1" id="KW-0808">Transferase</keyword>
<dbReference type="EC" id="2.7.7.108" evidence="5"/>
<dbReference type="GO" id="GO:0070733">
    <property type="term" value="F:AMPylase activity"/>
    <property type="evidence" value="ECO:0007669"/>
    <property type="project" value="UniProtKB-EC"/>
</dbReference>
<dbReference type="PROSITE" id="PS51459">
    <property type="entry name" value="FIDO"/>
    <property type="match status" value="1"/>
</dbReference>
<dbReference type="Pfam" id="PF02661">
    <property type="entry name" value="Fic"/>
    <property type="match status" value="1"/>
</dbReference>
<comment type="catalytic activity">
    <reaction evidence="6">
        <text>L-threonyl-[protein] + ATP = 3-O-(5'-adenylyl)-L-threonyl-[protein] + diphosphate</text>
        <dbReference type="Rhea" id="RHEA:54292"/>
        <dbReference type="Rhea" id="RHEA-COMP:11060"/>
        <dbReference type="Rhea" id="RHEA-COMP:13847"/>
        <dbReference type="ChEBI" id="CHEBI:30013"/>
        <dbReference type="ChEBI" id="CHEBI:30616"/>
        <dbReference type="ChEBI" id="CHEBI:33019"/>
        <dbReference type="ChEBI" id="CHEBI:138113"/>
        <dbReference type="EC" id="2.7.7.108"/>
    </reaction>
</comment>
<dbReference type="InterPro" id="IPR036597">
    <property type="entry name" value="Fido-like_dom_sf"/>
</dbReference>
<dbReference type="RefSeq" id="WP_070070055.1">
    <property type="nucleotide sequence ID" value="NZ_MKKK01000027.1"/>
</dbReference>
<keyword evidence="2" id="KW-0548">Nucleotidyltransferase</keyword>
<accession>A0A1E7R7N7</accession>
<dbReference type="GO" id="GO:0051302">
    <property type="term" value="P:regulation of cell division"/>
    <property type="evidence" value="ECO:0007669"/>
    <property type="project" value="TreeGrafter"/>
</dbReference>
<dbReference type="InterPro" id="IPR003812">
    <property type="entry name" value="Fido"/>
</dbReference>
<evidence type="ECO:0000313" key="10">
    <source>
        <dbReference type="Proteomes" id="UP000185895"/>
    </source>
</evidence>
<feature type="domain" description="Fido" evidence="8">
    <location>
        <begin position="54"/>
        <end position="192"/>
    </location>
</feature>
<dbReference type="EMBL" id="MKKK01000027">
    <property type="protein sequence ID" value="OEY95328.1"/>
    <property type="molecule type" value="Genomic_DNA"/>
</dbReference>
<dbReference type="PANTHER" id="PTHR39560">
    <property type="entry name" value="PROTEIN ADENYLYLTRANSFERASE FIC-RELATED"/>
    <property type="match status" value="1"/>
</dbReference>
<dbReference type="Proteomes" id="UP000185895">
    <property type="component" value="Unassembled WGS sequence"/>
</dbReference>
<comment type="caution">
    <text evidence="9">The sequence shown here is derived from an EMBL/GenBank/DDBJ whole genome shotgun (WGS) entry which is preliminary data.</text>
</comment>
<evidence type="ECO:0000256" key="1">
    <source>
        <dbReference type="ARBA" id="ARBA00022679"/>
    </source>
</evidence>
<name>A0A1E7R7N7_9GAMM</name>
<evidence type="ECO:0000256" key="6">
    <source>
        <dbReference type="ARBA" id="ARBA00047939"/>
    </source>
</evidence>
<evidence type="ECO:0000259" key="8">
    <source>
        <dbReference type="PROSITE" id="PS51459"/>
    </source>
</evidence>
<evidence type="ECO:0000256" key="4">
    <source>
        <dbReference type="ARBA" id="ARBA00022840"/>
    </source>
</evidence>
<dbReference type="PANTHER" id="PTHR39560:SF1">
    <property type="entry name" value="PROTEIN ADENYLYLTRANSFERASE FIC-RELATED"/>
    <property type="match status" value="1"/>
</dbReference>
<dbReference type="AlphaFoldDB" id="A0A1E7R7N7"/>
<dbReference type="OrthoDB" id="9807853at2"/>
<protein>
    <recommendedName>
        <fullName evidence="5">protein adenylyltransferase</fullName>
        <ecNumber evidence="5">2.7.7.108</ecNumber>
    </recommendedName>
</protein>
<keyword evidence="3" id="KW-0547">Nucleotide-binding</keyword>
<gene>
    <name evidence="9" type="ORF">BJI46_13005</name>
</gene>
<evidence type="ECO:0000256" key="7">
    <source>
        <dbReference type="ARBA" id="ARBA00048696"/>
    </source>
</evidence>
<dbReference type="NCBIfam" id="NF007672">
    <property type="entry name" value="PRK10347.1"/>
    <property type="match status" value="1"/>
</dbReference>
<evidence type="ECO:0000256" key="5">
    <source>
        <dbReference type="ARBA" id="ARBA00034531"/>
    </source>
</evidence>
<dbReference type="SUPFAM" id="SSF140931">
    <property type="entry name" value="Fic-like"/>
    <property type="match status" value="1"/>
</dbReference>